<dbReference type="Proteomes" id="UP001189429">
    <property type="component" value="Unassembled WGS sequence"/>
</dbReference>
<dbReference type="EMBL" id="CAUYUJ010011167">
    <property type="protein sequence ID" value="CAK0831267.1"/>
    <property type="molecule type" value="Genomic_DNA"/>
</dbReference>
<dbReference type="PANTHER" id="PTHR23161:SF2">
    <property type="entry name" value="PROTEIN CIP2A"/>
    <property type="match status" value="1"/>
</dbReference>
<feature type="region of interest" description="Disordered" evidence="1">
    <location>
        <begin position="155"/>
        <end position="195"/>
    </location>
</feature>
<feature type="non-terminal residue" evidence="2">
    <location>
        <position position="1"/>
    </location>
</feature>
<feature type="region of interest" description="Disordered" evidence="1">
    <location>
        <begin position="306"/>
        <end position="350"/>
    </location>
</feature>
<dbReference type="InterPro" id="IPR042510">
    <property type="entry name" value="CIP2A"/>
</dbReference>
<protein>
    <submittedName>
        <fullName evidence="2">Uncharacterized protein</fullName>
    </submittedName>
</protein>
<proteinExistence type="predicted"/>
<feature type="region of interest" description="Disordered" evidence="1">
    <location>
        <begin position="250"/>
        <end position="285"/>
    </location>
</feature>
<accession>A0ABN9SHU8</accession>
<sequence length="690" mass="76116">ATLPEQDSPFDALSKAIEDKNVEMEMIEQETKSLIKLKCDIEAEVDKAKKDLAEAQEEKRQALADIPMAQREAIRSRVAAKEKLAKETQNLIDTKAQLEKDIEDHRAKLAEEEAETDAAWNTIENSRQTTLTWIQEQETAVQNLEERKAKLDDECDDLDAEKKQLEQEKDDLMKQIDEKRNPTLGNPPQEKLELEQENSKLATDIAEKKETLKKLQEDINRAEIMLEELEGKRKVAQEAVDEVLASAPFSGRTPADLAFNGGRGDTQSLMGATSDGGSVQGKAAPLSALEQARAMLNMQSGSMRQKLTETGASNGSASFPRTSSSSGASAVPGAPSPAQRDSLADQTPDKVSEVMQNLAHITDGIDKSTLVKPAAEEKGVVEWASATPRHERGDMELKAYQDSNFKNPFEMRSALGNRLSRQLQNPTTDSQKEFKKRWDLATNKDALKTEWAEKQIQGLIEEKKVTTRETEDELTSRGKPVTFLRMLYEVGGPAGQTDPETIAGCSLACQQCLEMGWPCVQLDDKTNIVKYMHFENEYKEAFRTRYSLIKEQSDRAPPTAPSVGGGGGDLPRPDPPKPRPTPQPKPESSQALQTASKHVKEVKMVLSSAQAILTTIDNETDWAWAKTPDVRGSISALLDSLSAGLNNNKLGTMLMRGMDNAKVSKLFDSADMITLSANLLSTTKDAFEGR</sequence>
<dbReference type="PANTHER" id="PTHR23161">
    <property type="entry name" value="PROTEIN CIP2A"/>
    <property type="match status" value="1"/>
</dbReference>
<evidence type="ECO:0000313" key="2">
    <source>
        <dbReference type="EMBL" id="CAK0831267.1"/>
    </source>
</evidence>
<gene>
    <name evidence="2" type="ORF">PCOR1329_LOCUS29625</name>
</gene>
<evidence type="ECO:0000313" key="3">
    <source>
        <dbReference type="Proteomes" id="UP001189429"/>
    </source>
</evidence>
<feature type="compositionally biased region" description="Low complexity" evidence="1">
    <location>
        <begin position="315"/>
        <end position="338"/>
    </location>
</feature>
<keyword evidence="3" id="KW-1185">Reference proteome</keyword>
<name>A0ABN9SHU8_9DINO</name>
<feature type="region of interest" description="Disordered" evidence="1">
    <location>
        <begin position="551"/>
        <end position="592"/>
    </location>
</feature>
<reference evidence="2" key="1">
    <citation type="submission" date="2023-10" db="EMBL/GenBank/DDBJ databases">
        <authorList>
            <person name="Chen Y."/>
            <person name="Shah S."/>
            <person name="Dougan E. K."/>
            <person name="Thang M."/>
            <person name="Chan C."/>
        </authorList>
    </citation>
    <scope>NUCLEOTIDE SEQUENCE [LARGE SCALE GENOMIC DNA]</scope>
</reference>
<feature type="compositionally biased region" description="Polar residues" evidence="1">
    <location>
        <begin position="265"/>
        <end position="277"/>
    </location>
</feature>
<comment type="caution">
    <text evidence="2">The sequence shown here is derived from an EMBL/GenBank/DDBJ whole genome shotgun (WGS) entry which is preliminary data.</text>
</comment>
<feature type="non-terminal residue" evidence="2">
    <location>
        <position position="690"/>
    </location>
</feature>
<organism evidence="2 3">
    <name type="scientific">Prorocentrum cordatum</name>
    <dbReference type="NCBI Taxonomy" id="2364126"/>
    <lineage>
        <taxon>Eukaryota</taxon>
        <taxon>Sar</taxon>
        <taxon>Alveolata</taxon>
        <taxon>Dinophyceae</taxon>
        <taxon>Prorocentrales</taxon>
        <taxon>Prorocentraceae</taxon>
        <taxon>Prorocentrum</taxon>
    </lineage>
</organism>
<feature type="compositionally biased region" description="Basic and acidic residues" evidence="1">
    <location>
        <begin position="160"/>
        <end position="181"/>
    </location>
</feature>
<evidence type="ECO:0000256" key="1">
    <source>
        <dbReference type="SAM" id="MobiDB-lite"/>
    </source>
</evidence>